<dbReference type="Pfam" id="PF01636">
    <property type="entry name" value="APH"/>
    <property type="match status" value="1"/>
</dbReference>
<keyword evidence="3" id="KW-1185">Reference proteome</keyword>
<dbReference type="GO" id="GO:0016740">
    <property type="term" value="F:transferase activity"/>
    <property type="evidence" value="ECO:0007669"/>
    <property type="project" value="UniProtKB-KW"/>
</dbReference>
<dbReference type="RefSeq" id="WP_091957530.1">
    <property type="nucleotide sequence ID" value="NZ_FOLH01000001.1"/>
</dbReference>
<reference evidence="2 3" key="1">
    <citation type="submission" date="2016-10" db="EMBL/GenBank/DDBJ databases">
        <authorList>
            <person name="de Groot N.N."/>
        </authorList>
    </citation>
    <scope>NUCLEOTIDE SEQUENCE [LARGE SCALE GENOMIC DNA]</scope>
    <source>
        <strain evidence="2 3">DSM 18438</strain>
    </source>
</reference>
<organism evidence="2 3">
    <name type="scientific">Marinospirillum celere</name>
    <dbReference type="NCBI Taxonomy" id="1122252"/>
    <lineage>
        <taxon>Bacteria</taxon>
        <taxon>Pseudomonadati</taxon>
        <taxon>Pseudomonadota</taxon>
        <taxon>Gammaproteobacteria</taxon>
        <taxon>Oceanospirillales</taxon>
        <taxon>Oceanospirillaceae</taxon>
        <taxon>Marinospirillum</taxon>
    </lineage>
</organism>
<gene>
    <name evidence="2" type="ORF">SAMN05660443_0051</name>
</gene>
<dbReference type="SUPFAM" id="SSF56112">
    <property type="entry name" value="Protein kinase-like (PK-like)"/>
    <property type="match status" value="1"/>
</dbReference>
<name>A0A1I1DYP8_9GAMM</name>
<dbReference type="STRING" id="1122252.SAMN05660443_0051"/>
<feature type="domain" description="Aminoglycoside phosphotransferase" evidence="1">
    <location>
        <begin position="19"/>
        <end position="196"/>
    </location>
</feature>
<evidence type="ECO:0000313" key="2">
    <source>
        <dbReference type="EMBL" id="SFB77723.1"/>
    </source>
</evidence>
<evidence type="ECO:0000313" key="3">
    <source>
        <dbReference type="Proteomes" id="UP000199058"/>
    </source>
</evidence>
<protein>
    <submittedName>
        <fullName evidence="2">Phosphotransferase enzyme family protein</fullName>
    </submittedName>
</protein>
<dbReference type="EMBL" id="FOLH01000001">
    <property type="protein sequence ID" value="SFB77723.1"/>
    <property type="molecule type" value="Genomic_DNA"/>
</dbReference>
<proteinExistence type="predicted"/>
<dbReference type="InterPro" id="IPR011009">
    <property type="entry name" value="Kinase-like_dom_sf"/>
</dbReference>
<dbReference type="Proteomes" id="UP000199058">
    <property type="component" value="Unassembled WGS sequence"/>
</dbReference>
<dbReference type="AlphaFoldDB" id="A0A1I1DYP8"/>
<dbReference type="InterPro" id="IPR002575">
    <property type="entry name" value="Aminoglycoside_PTrfase"/>
</dbReference>
<keyword evidence="2" id="KW-0808">Transferase</keyword>
<evidence type="ECO:0000259" key="1">
    <source>
        <dbReference type="Pfam" id="PF01636"/>
    </source>
</evidence>
<dbReference type="Gene3D" id="3.90.1200.10">
    <property type="match status" value="1"/>
</dbReference>
<sequence length="246" mass="28698">MQLHLPPLPPELQPLEKPKFLAKGTGNSHWLLITRKGELIWRQFGQAPGCNHEREAKILQLLQNRSWVPWLIRSLPSRGLLFYKTPGDHPQAEKLRPSTRQALLEILVDLWQQPCDLPGINYEDLVFSYWQETGYAAPLQPLVEQLRTLANRWPEQQQLTHHDLHPGNLLLNDQHWTLLDWEYAAPGNPWIDAVALDRWLNLSDTEKEHLIRALPDLGLDNPWQAMTNWLEGLDQLWQAARTRQQE</sequence>
<dbReference type="OrthoDB" id="179763at2"/>
<accession>A0A1I1DYP8</accession>